<dbReference type="EMBL" id="ML120363">
    <property type="protein sequence ID" value="RPB03388.1"/>
    <property type="molecule type" value="Genomic_DNA"/>
</dbReference>
<reference evidence="2 3" key="1">
    <citation type="journal article" date="2018" name="Nat. Ecol. Evol.">
        <title>Pezizomycetes genomes reveal the molecular basis of ectomycorrhizal truffle lifestyle.</title>
        <authorList>
            <person name="Murat C."/>
            <person name="Payen T."/>
            <person name="Noel B."/>
            <person name="Kuo A."/>
            <person name="Morin E."/>
            <person name="Chen J."/>
            <person name="Kohler A."/>
            <person name="Krizsan K."/>
            <person name="Balestrini R."/>
            <person name="Da Silva C."/>
            <person name="Montanini B."/>
            <person name="Hainaut M."/>
            <person name="Levati E."/>
            <person name="Barry K.W."/>
            <person name="Belfiori B."/>
            <person name="Cichocki N."/>
            <person name="Clum A."/>
            <person name="Dockter R.B."/>
            <person name="Fauchery L."/>
            <person name="Guy J."/>
            <person name="Iotti M."/>
            <person name="Le Tacon F."/>
            <person name="Lindquist E.A."/>
            <person name="Lipzen A."/>
            <person name="Malagnac F."/>
            <person name="Mello A."/>
            <person name="Molinier V."/>
            <person name="Miyauchi S."/>
            <person name="Poulain J."/>
            <person name="Riccioni C."/>
            <person name="Rubini A."/>
            <person name="Sitrit Y."/>
            <person name="Splivallo R."/>
            <person name="Traeger S."/>
            <person name="Wang M."/>
            <person name="Zifcakova L."/>
            <person name="Wipf D."/>
            <person name="Zambonelli A."/>
            <person name="Paolocci F."/>
            <person name="Nowrousian M."/>
            <person name="Ottonello S."/>
            <person name="Baldrian P."/>
            <person name="Spatafora J.W."/>
            <person name="Henrissat B."/>
            <person name="Nagy L.G."/>
            <person name="Aury J.M."/>
            <person name="Wincker P."/>
            <person name="Grigoriev I.V."/>
            <person name="Bonfante P."/>
            <person name="Martin F.M."/>
        </authorList>
    </citation>
    <scope>NUCLEOTIDE SEQUENCE [LARGE SCALE GENOMIC DNA]</scope>
    <source>
        <strain evidence="2 3">120613-1</strain>
    </source>
</reference>
<proteinExistence type="predicted"/>
<feature type="region of interest" description="Disordered" evidence="1">
    <location>
        <begin position="64"/>
        <end position="92"/>
    </location>
</feature>
<feature type="region of interest" description="Disordered" evidence="1">
    <location>
        <begin position="1"/>
        <end position="27"/>
    </location>
</feature>
<evidence type="ECO:0000256" key="1">
    <source>
        <dbReference type="SAM" id="MobiDB-lite"/>
    </source>
</evidence>
<protein>
    <submittedName>
        <fullName evidence="2">Uncharacterized protein</fullName>
    </submittedName>
</protein>
<dbReference type="AlphaFoldDB" id="A0A3N4K1I8"/>
<name>A0A3N4K1I8_9PEZI</name>
<sequence>MPSYIQNRVISRRRDVPTTAKTTPSDCPTPHWCPRAKNWHPFRNSYYYRSIEWANGMPILGSEGRVQSHPAIPDGQNPKNLSGTAGDPGQQVGFWCKKI</sequence>
<gene>
    <name evidence="2" type="ORF">L873DRAFT_1801033</name>
</gene>
<evidence type="ECO:0000313" key="2">
    <source>
        <dbReference type="EMBL" id="RPB03388.1"/>
    </source>
</evidence>
<evidence type="ECO:0000313" key="3">
    <source>
        <dbReference type="Proteomes" id="UP000276215"/>
    </source>
</evidence>
<accession>A0A3N4K1I8</accession>
<dbReference type="Proteomes" id="UP000276215">
    <property type="component" value="Unassembled WGS sequence"/>
</dbReference>
<keyword evidence="3" id="KW-1185">Reference proteome</keyword>
<dbReference type="OrthoDB" id="10625458at2759"/>
<organism evidence="2 3">
    <name type="scientific">Choiromyces venosus 120613-1</name>
    <dbReference type="NCBI Taxonomy" id="1336337"/>
    <lineage>
        <taxon>Eukaryota</taxon>
        <taxon>Fungi</taxon>
        <taxon>Dikarya</taxon>
        <taxon>Ascomycota</taxon>
        <taxon>Pezizomycotina</taxon>
        <taxon>Pezizomycetes</taxon>
        <taxon>Pezizales</taxon>
        <taxon>Tuberaceae</taxon>
        <taxon>Choiromyces</taxon>
    </lineage>
</organism>